<keyword evidence="7" id="KW-0066">ATP synthesis</keyword>
<name>A0A1B0G9I9_GLOMM</name>
<keyword evidence="5" id="KW-0406">Ion transport</keyword>
<dbReference type="GO" id="GO:0046933">
    <property type="term" value="F:proton-transporting ATP synthase activity, rotational mechanism"/>
    <property type="evidence" value="ECO:0007669"/>
    <property type="project" value="InterPro"/>
</dbReference>
<keyword evidence="10" id="KW-1185">Reference proteome</keyword>
<dbReference type="EMBL" id="CCAG010015406">
    <property type="status" value="NOT_ANNOTATED_CDS"/>
    <property type="molecule type" value="Genomic_DNA"/>
</dbReference>
<reference evidence="9" key="1">
    <citation type="submission" date="2020-05" db="UniProtKB">
        <authorList>
            <consortium name="EnsemblMetazoa"/>
        </authorList>
    </citation>
    <scope>IDENTIFICATION</scope>
    <source>
        <strain evidence="9">Yale</strain>
    </source>
</reference>
<accession>A0A1B0G9I9</accession>
<organism evidence="9 10">
    <name type="scientific">Glossina morsitans morsitans</name>
    <name type="common">Savannah tsetse fly</name>
    <dbReference type="NCBI Taxonomy" id="37546"/>
    <lineage>
        <taxon>Eukaryota</taxon>
        <taxon>Metazoa</taxon>
        <taxon>Ecdysozoa</taxon>
        <taxon>Arthropoda</taxon>
        <taxon>Hexapoda</taxon>
        <taxon>Insecta</taxon>
        <taxon>Pterygota</taxon>
        <taxon>Neoptera</taxon>
        <taxon>Endopterygota</taxon>
        <taxon>Diptera</taxon>
        <taxon>Brachycera</taxon>
        <taxon>Muscomorpha</taxon>
        <taxon>Hippoboscoidea</taxon>
        <taxon>Glossinidae</taxon>
        <taxon>Glossina</taxon>
    </lineage>
</organism>
<protein>
    <recommendedName>
        <fullName evidence="8">Oligomycin sensitivity conferral protein</fullName>
    </recommendedName>
</protein>
<dbReference type="EnsemblMetazoa" id="GMOY009976-RA">
    <property type="protein sequence ID" value="GMOY009976-PA"/>
    <property type="gene ID" value="GMOY009976"/>
</dbReference>
<evidence type="ECO:0000313" key="10">
    <source>
        <dbReference type="Proteomes" id="UP000092444"/>
    </source>
</evidence>
<evidence type="ECO:0000313" key="9">
    <source>
        <dbReference type="EnsemblMetazoa" id="GMOY009976-PA"/>
    </source>
</evidence>
<dbReference type="Pfam" id="PF00213">
    <property type="entry name" value="OSCP"/>
    <property type="match status" value="1"/>
</dbReference>
<keyword evidence="4" id="KW-0375">Hydrogen ion transport</keyword>
<proteinExistence type="inferred from homology"/>
<dbReference type="Proteomes" id="UP000092444">
    <property type="component" value="Unassembled WGS sequence"/>
</dbReference>
<evidence type="ECO:0000256" key="7">
    <source>
        <dbReference type="ARBA" id="ARBA00023310"/>
    </source>
</evidence>
<evidence type="ECO:0000256" key="1">
    <source>
        <dbReference type="ARBA" id="ARBA00004370"/>
    </source>
</evidence>
<evidence type="ECO:0000256" key="6">
    <source>
        <dbReference type="ARBA" id="ARBA00023136"/>
    </source>
</evidence>
<dbReference type="GO" id="GO:0016020">
    <property type="term" value="C:membrane"/>
    <property type="evidence" value="ECO:0007669"/>
    <property type="project" value="UniProtKB-SubCell"/>
</dbReference>
<comment type="similarity">
    <text evidence="2">Belongs to the ATPase delta chain family.</text>
</comment>
<sequence length="63" mass="6856">MAKALRETADKADMTPTSGNLLSLLADNGRLNLLDGIANAFRMIMAAHRGEVVCELIVMRIIE</sequence>
<dbReference type="InterPro" id="IPR026015">
    <property type="entry name" value="ATP_synth_OSCP/delta_N_sf"/>
</dbReference>
<dbReference type="VEuPathDB" id="VectorBase:GMOY009976"/>
<dbReference type="InterPro" id="IPR000711">
    <property type="entry name" value="ATPase_OSCP/dsu"/>
</dbReference>
<evidence type="ECO:0000256" key="3">
    <source>
        <dbReference type="ARBA" id="ARBA00022448"/>
    </source>
</evidence>
<evidence type="ECO:0000256" key="8">
    <source>
        <dbReference type="ARBA" id="ARBA00033369"/>
    </source>
</evidence>
<evidence type="ECO:0000256" key="2">
    <source>
        <dbReference type="ARBA" id="ARBA00007046"/>
    </source>
</evidence>
<dbReference type="SUPFAM" id="SSF47928">
    <property type="entry name" value="N-terminal domain of the delta subunit of the F1F0-ATP synthase"/>
    <property type="match status" value="1"/>
</dbReference>
<keyword evidence="6" id="KW-0472">Membrane</keyword>
<evidence type="ECO:0000256" key="5">
    <source>
        <dbReference type="ARBA" id="ARBA00023065"/>
    </source>
</evidence>
<dbReference type="Gene3D" id="1.10.520.20">
    <property type="entry name" value="N-terminal domain of the delta subunit of the F1F0-ATP synthase"/>
    <property type="match status" value="1"/>
</dbReference>
<evidence type="ECO:0000256" key="4">
    <source>
        <dbReference type="ARBA" id="ARBA00022781"/>
    </source>
</evidence>
<keyword evidence="3" id="KW-0813">Transport</keyword>
<comment type="subcellular location">
    <subcellularLocation>
        <location evidence="1">Membrane</location>
    </subcellularLocation>
</comment>
<dbReference type="AlphaFoldDB" id="A0A1B0G9I9"/>
<dbReference type="STRING" id="37546.A0A1B0G9I9"/>